<evidence type="ECO:0000256" key="4">
    <source>
        <dbReference type="ARBA" id="ARBA00022692"/>
    </source>
</evidence>
<evidence type="ECO:0000256" key="10">
    <source>
        <dbReference type="RuleBase" id="RU361115"/>
    </source>
</evidence>
<evidence type="ECO:0000256" key="7">
    <source>
        <dbReference type="ARBA" id="ARBA00023098"/>
    </source>
</evidence>
<dbReference type="EC" id="2.3.1.199" evidence="10"/>
<accession>A0ABP0FG48</accession>
<evidence type="ECO:0000256" key="3">
    <source>
        <dbReference type="ARBA" id="ARBA00022679"/>
    </source>
</evidence>
<reference evidence="11 12" key="1">
    <citation type="submission" date="2024-02" db="EMBL/GenBank/DDBJ databases">
        <authorList>
            <person name="Daric V."/>
            <person name="Darras S."/>
        </authorList>
    </citation>
    <scope>NUCLEOTIDE SEQUENCE [LARGE SCALE GENOMIC DNA]</scope>
</reference>
<feature type="transmembrane region" description="Helical" evidence="10">
    <location>
        <begin position="146"/>
        <end position="164"/>
    </location>
</feature>
<feature type="transmembrane region" description="Helical" evidence="10">
    <location>
        <begin position="70"/>
        <end position="96"/>
    </location>
</feature>
<evidence type="ECO:0000313" key="12">
    <source>
        <dbReference type="Proteomes" id="UP001642483"/>
    </source>
</evidence>
<feature type="transmembrane region" description="Helical" evidence="10">
    <location>
        <begin position="116"/>
        <end position="139"/>
    </location>
</feature>
<comment type="catalytic activity">
    <reaction evidence="10">
        <text>a very-long-chain acyl-CoA + malonyl-CoA + H(+) = a very-long-chain 3-oxoacyl-CoA + CO2 + CoA</text>
        <dbReference type="Rhea" id="RHEA:32727"/>
        <dbReference type="ChEBI" id="CHEBI:15378"/>
        <dbReference type="ChEBI" id="CHEBI:16526"/>
        <dbReference type="ChEBI" id="CHEBI:57287"/>
        <dbReference type="ChEBI" id="CHEBI:57384"/>
        <dbReference type="ChEBI" id="CHEBI:90725"/>
        <dbReference type="ChEBI" id="CHEBI:90736"/>
        <dbReference type="EC" id="2.3.1.199"/>
    </reaction>
</comment>
<comment type="subcellular location">
    <subcellularLocation>
        <location evidence="1">Membrane</location>
        <topology evidence="1">Multi-pass membrane protein</topology>
    </subcellularLocation>
</comment>
<dbReference type="InterPro" id="IPR030457">
    <property type="entry name" value="ELO_CS"/>
</dbReference>
<dbReference type="Proteomes" id="UP001642483">
    <property type="component" value="Unassembled WGS sequence"/>
</dbReference>
<protein>
    <recommendedName>
        <fullName evidence="10">Elongation of very long chain fatty acids protein</fullName>
        <ecNumber evidence="10">2.3.1.199</ecNumber>
    </recommendedName>
    <alternativeName>
        <fullName evidence="10">Very-long-chain 3-oxoacyl-CoA synthase</fullName>
    </alternativeName>
</protein>
<keyword evidence="8 10" id="KW-0472">Membrane</keyword>
<feature type="transmembrane region" description="Helical" evidence="10">
    <location>
        <begin position="39"/>
        <end position="58"/>
    </location>
</feature>
<keyword evidence="12" id="KW-1185">Reference proteome</keyword>
<name>A0ABP0FG48_CLALP</name>
<evidence type="ECO:0000256" key="9">
    <source>
        <dbReference type="ARBA" id="ARBA00023160"/>
    </source>
</evidence>
<dbReference type="PROSITE" id="PS01188">
    <property type="entry name" value="ELO"/>
    <property type="match status" value="1"/>
</dbReference>
<keyword evidence="6 10" id="KW-1133">Transmembrane helix</keyword>
<dbReference type="EMBL" id="CAWYQH010000057">
    <property type="protein sequence ID" value="CAK8678665.1"/>
    <property type="molecule type" value="Genomic_DNA"/>
</dbReference>
<dbReference type="Pfam" id="PF01151">
    <property type="entry name" value="ELO"/>
    <property type="match status" value="1"/>
</dbReference>
<organism evidence="11 12">
    <name type="scientific">Clavelina lepadiformis</name>
    <name type="common">Light-bulb sea squirt</name>
    <name type="synonym">Ascidia lepadiformis</name>
    <dbReference type="NCBI Taxonomy" id="159417"/>
    <lineage>
        <taxon>Eukaryota</taxon>
        <taxon>Metazoa</taxon>
        <taxon>Chordata</taxon>
        <taxon>Tunicata</taxon>
        <taxon>Ascidiacea</taxon>
        <taxon>Aplousobranchia</taxon>
        <taxon>Clavelinidae</taxon>
        <taxon>Clavelina</taxon>
    </lineage>
</organism>
<keyword evidence="7 10" id="KW-0443">Lipid metabolism</keyword>
<evidence type="ECO:0000256" key="1">
    <source>
        <dbReference type="ARBA" id="ARBA00004141"/>
    </source>
</evidence>
<feature type="transmembrane region" description="Helical" evidence="10">
    <location>
        <begin position="200"/>
        <end position="224"/>
    </location>
</feature>
<keyword evidence="2 10" id="KW-0444">Lipid biosynthesis</keyword>
<dbReference type="PANTHER" id="PTHR11157">
    <property type="entry name" value="FATTY ACID ACYL TRANSFERASE-RELATED"/>
    <property type="match status" value="1"/>
</dbReference>
<evidence type="ECO:0000256" key="2">
    <source>
        <dbReference type="ARBA" id="ARBA00022516"/>
    </source>
</evidence>
<feature type="transmembrane region" description="Helical" evidence="10">
    <location>
        <begin position="170"/>
        <end position="188"/>
    </location>
</feature>
<keyword evidence="4 10" id="KW-0812">Transmembrane</keyword>
<evidence type="ECO:0000256" key="5">
    <source>
        <dbReference type="ARBA" id="ARBA00022832"/>
    </source>
</evidence>
<evidence type="ECO:0000256" key="8">
    <source>
        <dbReference type="ARBA" id="ARBA00023136"/>
    </source>
</evidence>
<comment type="caution">
    <text evidence="11">The sequence shown here is derived from an EMBL/GenBank/DDBJ whole genome shotgun (WGS) entry which is preliminary data.</text>
</comment>
<keyword evidence="9 10" id="KW-0275">Fatty acid biosynthesis</keyword>
<evidence type="ECO:0000313" key="11">
    <source>
        <dbReference type="EMBL" id="CAK8678665.1"/>
    </source>
</evidence>
<evidence type="ECO:0000256" key="6">
    <source>
        <dbReference type="ARBA" id="ARBA00022989"/>
    </source>
</evidence>
<keyword evidence="5 10" id="KW-0276">Fatty acid metabolism</keyword>
<keyword evidence="3 10" id="KW-0808">Transferase</keyword>
<feature type="transmembrane region" description="Helical" evidence="10">
    <location>
        <begin position="244"/>
        <end position="262"/>
    </location>
</feature>
<sequence length="306" mass="34757">MQDFEAWEEKLSNGSLNDWKLEKYRIEIWMSSLYQTWEIPIICSVAYLVVIFGGQKYMKNRSSFSLRKPMMIWSSLLAVFSILGAVRTSAVMAIAFQTGGLTTVVCDPIVYNGPVTHFWAALFPFSKFIEYIDTVFIVLRKQNLIFLHWYHHLTVALVAGLTYGGKYGGGWVFMTVNYAIHSLMYSYYAFRAAGIKLPRVLALAITGSQIAQMIIGCAVMYGIVVWGDEYGCPSSPVHKISGSVMYASYLALFANFFYKTYIVGKKAKQGQQNFQKGLEVKEHFQIMPNNGKTNIKSLRKRSKYVD</sequence>
<gene>
    <name evidence="11" type="ORF">CVLEPA_LOCUS8570</name>
</gene>
<dbReference type="PANTHER" id="PTHR11157:SF17">
    <property type="entry name" value="ELONGATION OF VERY LONG CHAIN FATTY ACIDS PROTEIN 6"/>
    <property type="match status" value="1"/>
</dbReference>
<proteinExistence type="inferred from homology"/>
<comment type="similarity">
    <text evidence="10">Belongs to the ELO family.</text>
</comment>
<dbReference type="InterPro" id="IPR002076">
    <property type="entry name" value="ELO_fam"/>
</dbReference>